<dbReference type="Proteomes" id="UP001360953">
    <property type="component" value="Unassembled WGS sequence"/>
</dbReference>
<evidence type="ECO:0000313" key="2">
    <source>
        <dbReference type="Proteomes" id="UP001360953"/>
    </source>
</evidence>
<name>A0ABR1LU65_9PEZI</name>
<keyword evidence="2" id="KW-1185">Reference proteome</keyword>
<protein>
    <submittedName>
        <fullName evidence="1">Uncharacterized protein</fullName>
    </submittedName>
</protein>
<proteinExistence type="predicted"/>
<gene>
    <name evidence="1" type="ORF">J3D65DRAFT_341044</name>
</gene>
<accession>A0ABR1LU65</accession>
<reference evidence="1 2" key="1">
    <citation type="submission" date="2024-04" db="EMBL/GenBank/DDBJ databases">
        <title>Phyllosticta paracitricarpa is synonymous to the EU quarantine fungus P. citricarpa based on phylogenomic analyses.</title>
        <authorList>
            <consortium name="Lawrence Berkeley National Laboratory"/>
            <person name="Van ingen-buijs V.A."/>
            <person name="Van westerhoven A.C."/>
            <person name="Haridas S."/>
            <person name="Skiadas P."/>
            <person name="Martin F."/>
            <person name="Groenewald J.Z."/>
            <person name="Crous P.W."/>
            <person name="Seidl M.F."/>
        </authorList>
    </citation>
    <scope>NUCLEOTIDE SEQUENCE [LARGE SCALE GENOMIC DNA]</scope>
    <source>
        <strain evidence="1 2">CPC 17464</strain>
    </source>
</reference>
<dbReference type="EMBL" id="JBBPEH010000005">
    <property type="protein sequence ID" value="KAK7538694.1"/>
    <property type="molecule type" value="Genomic_DNA"/>
</dbReference>
<dbReference type="GeneID" id="92028395"/>
<organism evidence="1 2">
    <name type="scientific">Phyllosticta citribraziliensis</name>
    <dbReference type="NCBI Taxonomy" id="989973"/>
    <lineage>
        <taxon>Eukaryota</taxon>
        <taxon>Fungi</taxon>
        <taxon>Dikarya</taxon>
        <taxon>Ascomycota</taxon>
        <taxon>Pezizomycotina</taxon>
        <taxon>Dothideomycetes</taxon>
        <taxon>Dothideomycetes incertae sedis</taxon>
        <taxon>Botryosphaeriales</taxon>
        <taxon>Phyllostictaceae</taxon>
        <taxon>Phyllosticta</taxon>
    </lineage>
</organism>
<sequence length="400" mass="43606">MPFSSLSMEGDDVGLIIPAQAFLNVFRLHVLGSLVLLHLRAVLHPLNRSLQGQLYSMLLDAVNVQAPEMKERHRTCWALVVAASVIDELVALFGVLEVESRHAEVAGIRIAKSRVKPVVEASLGGMLDIVEAGCQDDFVAIVLAFTVFCFFLDRESRLAVAFRLVAANAGVVVAVDAFGHCMGRDCGLAFAFRLGGELTSVVLPAVIFRGGLSRNRRLAVVSRRSRDVGVTKRVKVVVSGQCFGRDRFGESVGTVVEEALLVRIDGMAQSFQGTVAMLVVCVVETQERTGERISLDLNRSGLLHASMNRKIAGNISRRRGDGRSRCRRACSVLFHLGFHVELDDQLLRLNLRLGRGLNLGMFARATTRAAGRALSLRSHDFSSMPSRWKSLFEAGAAPRG</sequence>
<dbReference type="RefSeq" id="XP_066656381.1">
    <property type="nucleotide sequence ID" value="XM_066795489.1"/>
</dbReference>
<evidence type="ECO:0000313" key="1">
    <source>
        <dbReference type="EMBL" id="KAK7538694.1"/>
    </source>
</evidence>
<comment type="caution">
    <text evidence="1">The sequence shown here is derived from an EMBL/GenBank/DDBJ whole genome shotgun (WGS) entry which is preliminary data.</text>
</comment>